<gene>
    <name evidence="5" type="ORF">PMA3_14590</name>
</gene>
<comment type="similarity">
    <text evidence="1">Belongs to the peptidase M20 family.</text>
</comment>
<dbReference type="STRING" id="1853130.PMA3_14590"/>
<dbReference type="KEGG" id="psil:PMA3_14590"/>
<comment type="cofactor">
    <cofactor evidence="3">
        <name>Zn(2+)</name>
        <dbReference type="ChEBI" id="CHEBI:29105"/>
    </cofactor>
    <text evidence="3">Binds 2 Zn(2+) ions per subunit.</text>
</comment>
<dbReference type="Gene3D" id="3.30.70.360">
    <property type="match status" value="1"/>
</dbReference>
<dbReference type="Pfam" id="PF01546">
    <property type="entry name" value="Peptidase_M20"/>
    <property type="match status" value="1"/>
</dbReference>
<dbReference type="InterPro" id="IPR036264">
    <property type="entry name" value="Bact_exopeptidase_dim_dom"/>
</dbReference>
<reference evidence="5 6" key="1">
    <citation type="journal article" date="2018" name="Syst. Appl. Microbiol.">
        <title>Pseudomonas silesiensis sp. nov. strain A3T isolated from a biological pesticide sewage treatment plant and analysis of the complete genome sequence.</title>
        <authorList>
            <person name="Kaminski M.A."/>
            <person name="Furmanczyk E.M."/>
            <person name="Sobczak A."/>
            <person name="Dziembowski A."/>
            <person name="Lipinski L."/>
        </authorList>
    </citation>
    <scope>NUCLEOTIDE SEQUENCE [LARGE SCALE GENOMIC DNA]</scope>
    <source>
        <strain evidence="5 6">A3</strain>
    </source>
</reference>
<dbReference type="Gene3D" id="3.40.630.10">
    <property type="entry name" value="Zn peptidases"/>
    <property type="match status" value="1"/>
</dbReference>
<feature type="binding site" evidence="3">
    <location>
        <position position="380"/>
    </location>
    <ligand>
        <name>Zn(2+)</name>
        <dbReference type="ChEBI" id="CHEBI:29105"/>
        <label>2</label>
    </ligand>
</feature>
<accession>A0A191YU58</accession>
<feature type="domain" description="Peptidase M20 dimerisation" evidence="4">
    <location>
        <begin position="209"/>
        <end position="309"/>
    </location>
</feature>
<dbReference type="GO" id="GO:0046872">
    <property type="term" value="F:metal ion binding"/>
    <property type="evidence" value="ECO:0007669"/>
    <property type="project" value="UniProtKB-KW"/>
</dbReference>
<dbReference type="Proteomes" id="UP000078354">
    <property type="component" value="Chromosome"/>
</dbReference>
<feature type="binding site" evidence="3">
    <location>
        <position position="82"/>
    </location>
    <ligand>
        <name>Zn(2+)</name>
        <dbReference type="ChEBI" id="CHEBI:29105"/>
        <label>1</label>
    </ligand>
</feature>
<dbReference type="PANTHER" id="PTHR32494">
    <property type="entry name" value="ALLANTOATE DEIMINASE-RELATED"/>
    <property type="match status" value="1"/>
</dbReference>
<dbReference type="PANTHER" id="PTHR32494:SF5">
    <property type="entry name" value="ALLANTOATE AMIDOHYDROLASE"/>
    <property type="match status" value="1"/>
</dbReference>
<evidence type="ECO:0000256" key="3">
    <source>
        <dbReference type="PIRSR" id="PIRSR001235-1"/>
    </source>
</evidence>
<evidence type="ECO:0000313" key="5">
    <source>
        <dbReference type="EMBL" id="ANJ56299.1"/>
    </source>
</evidence>
<dbReference type="InterPro" id="IPR002933">
    <property type="entry name" value="Peptidase_M20"/>
</dbReference>
<dbReference type="CDD" id="cd03884">
    <property type="entry name" value="M20_bAS"/>
    <property type="match status" value="1"/>
</dbReference>
<dbReference type="GO" id="GO:0016813">
    <property type="term" value="F:hydrolase activity, acting on carbon-nitrogen (but not peptide) bonds, in linear amidines"/>
    <property type="evidence" value="ECO:0007669"/>
    <property type="project" value="InterPro"/>
</dbReference>
<dbReference type="PIRSF" id="PIRSF001235">
    <property type="entry name" value="Amidase_carbamoylase"/>
    <property type="match status" value="1"/>
</dbReference>
<dbReference type="EMBL" id="CP014870">
    <property type="protein sequence ID" value="ANJ56299.1"/>
    <property type="molecule type" value="Genomic_DNA"/>
</dbReference>
<feature type="binding site" evidence="3">
    <location>
        <position position="93"/>
    </location>
    <ligand>
        <name>Zn(2+)</name>
        <dbReference type="ChEBI" id="CHEBI:29105"/>
        <label>2</label>
    </ligand>
</feature>
<dbReference type="Pfam" id="PF07687">
    <property type="entry name" value="M20_dimer"/>
    <property type="match status" value="1"/>
</dbReference>
<organism evidence="5 6">
    <name type="scientific">Pseudomonas silesiensis</name>
    <dbReference type="NCBI Taxonomy" id="1853130"/>
    <lineage>
        <taxon>Bacteria</taxon>
        <taxon>Pseudomonadati</taxon>
        <taxon>Pseudomonadota</taxon>
        <taxon>Gammaproteobacteria</taxon>
        <taxon>Pseudomonadales</taxon>
        <taxon>Pseudomonadaceae</taxon>
        <taxon>Pseudomonas</taxon>
    </lineage>
</organism>
<sequence length="410" mass="43969">MNFPQVNGHRLLRRIQELGQIGCLPGGGGTRLALTDEDKQGRDLIVGWFAEAGASVYVDKIGNIYGVLGGSVDTPPIMTGSHIDTVSRAGFLDGCYGVIAGVELLQAIGESGLTPDKPIAVTVFSNEEGVRFSPDLLGSRVIAKDIALDEALAVETRDGKSFQSELQRIGYAGEIEPWKFIPESFLELHIEQGPVLEATETQVGVVEALQGHSWWQVEIVGCANHAGTTPMHLRKDAGVAAMQLACRLQEYSALDHLPNVTTVGTFALEPNAVNVVPGKAKFTIDFRDSDDGQLRKADALLQSEVMKLQEQGFEVKLQTLSKAMSVKFDEGLCSLLQGVTESIGASNRRIVSGASHDAQMISRACPSAMLFVQSSKGISHNPKENTPDDDLVLGAQILANAMWTLATSKS</sequence>
<protein>
    <recommendedName>
        <fullName evidence="4">Peptidase M20 dimerisation domain-containing protein</fullName>
    </recommendedName>
</protein>
<dbReference type="InterPro" id="IPR011650">
    <property type="entry name" value="Peptidase_M20_dimer"/>
</dbReference>
<evidence type="ECO:0000313" key="6">
    <source>
        <dbReference type="Proteomes" id="UP000078354"/>
    </source>
</evidence>
<evidence type="ECO:0000259" key="4">
    <source>
        <dbReference type="Pfam" id="PF07687"/>
    </source>
</evidence>
<dbReference type="NCBIfam" id="TIGR01879">
    <property type="entry name" value="hydantase"/>
    <property type="match status" value="1"/>
</dbReference>
<keyword evidence="3" id="KW-0862">Zinc</keyword>
<feature type="binding site" evidence="3">
    <location>
        <position position="128"/>
    </location>
    <ligand>
        <name>Zn(2+)</name>
        <dbReference type="ChEBI" id="CHEBI:29105"/>
        <label>2</label>
    </ligand>
</feature>
<evidence type="ECO:0000256" key="2">
    <source>
        <dbReference type="ARBA" id="ARBA00022801"/>
    </source>
</evidence>
<dbReference type="SUPFAM" id="SSF55031">
    <property type="entry name" value="Bacterial exopeptidase dimerisation domain"/>
    <property type="match status" value="1"/>
</dbReference>
<dbReference type="RefSeq" id="WP_064677815.1">
    <property type="nucleotide sequence ID" value="NZ_CP014870.1"/>
</dbReference>
<keyword evidence="3" id="KW-0479">Metal-binding</keyword>
<dbReference type="AlphaFoldDB" id="A0A191YU58"/>
<name>A0A191YU58_9PSED</name>
<dbReference type="OrthoDB" id="9808195at2"/>
<dbReference type="InterPro" id="IPR010158">
    <property type="entry name" value="Amidase_Cbmase"/>
</dbReference>
<keyword evidence="6" id="KW-1185">Reference proteome</keyword>
<keyword evidence="2" id="KW-0378">Hydrolase</keyword>
<feature type="binding site" evidence="3">
    <location>
        <position position="189"/>
    </location>
    <ligand>
        <name>Zn(2+)</name>
        <dbReference type="ChEBI" id="CHEBI:29105"/>
        <label>1</label>
    </ligand>
</feature>
<evidence type="ECO:0000256" key="1">
    <source>
        <dbReference type="ARBA" id="ARBA00006153"/>
    </source>
</evidence>
<dbReference type="SUPFAM" id="SSF53187">
    <property type="entry name" value="Zn-dependent exopeptidases"/>
    <property type="match status" value="1"/>
</dbReference>
<proteinExistence type="inferred from homology"/>
<feature type="binding site" evidence="3">
    <location>
        <position position="93"/>
    </location>
    <ligand>
        <name>Zn(2+)</name>
        <dbReference type="ChEBI" id="CHEBI:29105"/>
        <label>1</label>
    </ligand>
</feature>